<protein>
    <submittedName>
        <fullName evidence="5">Peptidase E</fullName>
    </submittedName>
</protein>
<proteinExistence type="inferred from homology"/>
<gene>
    <name evidence="5" type="ORF">ISQ63_02220</name>
</gene>
<evidence type="ECO:0000256" key="4">
    <source>
        <dbReference type="ARBA" id="ARBA00022825"/>
    </source>
</evidence>
<evidence type="ECO:0000256" key="1">
    <source>
        <dbReference type="ARBA" id="ARBA00006534"/>
    </source>
</evidence>
<dbReference type="Proteomes" id="UP000744438">
    <property type="component" value="Unassembled WGS sequence"/>
</dbReference>
<dbReference type="EMBL" id="JADHQC010000008">
    <property type="protein sequence ID" value="MBL6811681.1"/>
    <property type="molecule type" value="Genomic_DNA"/>
</dbReference>
<evidence type="ECO:0000256" key="3">
    <source>
        <dbReference type="ARBA" id="ARBA00022801"/>
    </source>
</evidence>
<dbReference type="PANTHER" id="PTHR20842:SF0">
    <property type="entry name" value="ALPHA-ASPARTYL DIPEPTIDASE"/>
    <property type="match status" value="1"/>
</dbReference>
<dbReference type="Gene3D" id="3.40.50.880">
    <property type="match status" value="1"/>
</dbReference>
<dbReference type="Pfam" id="PF03575">
    <property type="entry name" value="Peptidase_S51"/>
    <property type="match status" value="1"/>
</dbReference>
<evidence type="ECO:0000313" key="5">
    <source>
        <dbReference type="EMBL" id="MBL6811681.1"/>
    </source>
</evidence>
<keyword evidence="3" id="KW-0378">Hydrolase</keyword>
<keyword evidence="2" id="KW-0645">Protease</keyword>
<name>A0A937LC94_9GAMM</name>
<dbReference type="GO" id="GO:0006508">
    <property type="term" value="P:proteolysis"/>
    <property type="evidence" value="ECO:0007669"/>
    <property type="project" value="UniProtKB-KW"/>
</dbReference>
<dbReference type="InterPro" id="IPR005320">
    <property type="entry name" value="Peptidase_S51"/>
</dbReference>
<comment type="similarity">
    <text evidence="1">Belongs to the peptidase S51 family.</text>
</comment>
<dbReference type="CDD" id="cd03146">
    <property type="entry name" value="GAT1_Peptidase_E"/>
    <property type="match status" value="1"/>
</dbReference>
<dbReference type="AlphaFoldDB" id="A0A937LC94"/>
<organism evidence="5 6">
    <name type="scientific">SAR86 cluster bacterium</name>
    <dbReference type="NCBI Taxonomy" id="2030880"/>
    <lineage>
        <taxon>Bacteria</taxon>
        <taxon>Pseudomonadati</taxon>
        <taxon>Pseudomonadota</taxon>
        <taxon>Gammaproteobacteria</taxon>
        <taxon>SAR86 cluster</taxon>
    </lineage>
</organism>
<evidence type="ECO:0000313" key="6">
    <source>
        <dbReference type="Proteomes" id="UP000744438"/>
    </source>
</evidence>
<accession>A0A937LC94</accession>
<dbReference type="InterPro" id="IPR029062">
    <property type="entry name" value="Class_I_gatase-like"/>
</dbReference>
<sequence length="233" mass="25915">MAKPRNIIAIGGGGFGANPGQGIIEEYILKQTKKKNPKICFIPTATGDNEAYKVNFYSTFTNLDCCPSHLDFFKRTPDLNDLILNQDAIFVGGGNTKSMLAVWKEWGLDKILKKAYKDGVVMSGVSAGAICWFQNGITDSWASSLKIMPCLNFIKGTCCPHYDEEPERRPAVKKLLLSNKTKDIFAVDGGSALHIKDENIFKSVVFRNKKSSYLVSYDGKKINEKSFKKIKLI</sequence>
<evidence type="ECO:0000256" key="2">
    <source>
        <dbReference type="ARBA" id="ARBA00022670"/>
    </source>
</evidence>
<dbReference type="PANTHER" id="PTHR20842">
    <property type="entry name" value="PROTEASE S51 ALPHA-ASPARTYL DIPEPTIDASE"/>
    <property type="match status" value="1"/>
</dbReference>
<comment type="caution">
    <text evidence="5">The sequence shown here is derived from an EMBL/GenBank/DDBJ whole genome shotgun (WGS) entry which is preliminary data.</text>
</comment>
<dbReference type="SUPFAM" id="SSF52317">
    <property type="entry name" value="Class I glutamine amidotransferase-like"/>
    <property type="match status" value="1"/>
</dbReference>
<reference evidence="5" key="1">
    <citation type="submission" date="2020-10" db="EMBL/GenBank/DDBJ databases">
        <title>Microbiome of the Black Sea water column analyzed by genome centric metagenomics.</title>
        <authorList>
            <person name="Cabello-Yeves P.J."/>
            <person name="Callieri C."/>
            <person name="Picazo A."/>
            <person name="Mehrshad M."/>
            <person name="Haro-Moreno J.M."/>
            <person name="Roda-Garcia J."/>
            <person name="Dzembekova N."/>
            <person name="Slabakova V."/>
            <person name="Slabakova N."/>
            <person name="Moncheva S."/>
            <person name="Rodriguez-Valera F."/>
        </authorList>
    </citation>
    <scope>NUCLEOTIDE SEQUENCE</scope>
    <source>
        <strain evidence="5">BS307-5m-G49</strain>
    </source>
</reference>
<keyword evidence="4" id="KW-0720">Serine protease</keyword>
<dbReference type="GO" id="GO:0008236">
    <property type="term" value="F:serine-type peptidase activity"/>
    <property type="evidence" value="ECO:0007669"/>
    <property type="project" value="UniProtKB-KW"/>
</dbReference>